<gene>
    <name evidence="2" type="ORF">NDU88_004770</name>
</gene>
<feature type="compositionally biased region" description="Basic and acidic residues" evidence="1">
    <location>
        <begin position="287"/>
        <end position="299"/>
    </location>
</feature>
<feature type="region of interest" description="Disordered" evidence="1">
    <location>
        <begin position="53"/>
        <end position="86"/>
    </location>
</feature>
<sequence length="334" mass="37148">MAKEDGLQEERVRTTLQKQRQPRRRNAGLPATLQEKRGRLRCVLGPLNGNEGDWESGKRGLGTKGEWGGQTGEVREGNNEEEGVEGDHIQNRIQKNPRAVDRTKVLIACGHGDQRLYPVATVRLNWKGEDETITVGVIPNLREEIILGTDYMNFTSLLEKACQEHVNNAWWEEAPFGASEIDVRNPRHKLSRKQKREQQREYQNFRTLGNIGPTLHTATVFTTTGDSRQAQHDDPTLKNAWHQALHPDEQSEEPGGWSAGTRTAKKTAEEKEEEAGGGLTRSSAGGRDGERRRTPRGESENNVAETAATQEAQCGITSHASGEAWQTQVHPGTA</sequence>
<name>A0AAV7W665_PLEWA</name>
<keyword evidence="3" id="KW-1185">Reference proteome</keyword>
<feature type="compositionally biased region" description="Polar residues" evidence="1">
    <location>
        <begin position="300"/>
        <end position="334"/>
    </location>
</feature>
<evidence type="ECO:0000256" key="1">
    <source>
        <dbReference type="SAM" id="MobiDB-lite"/>
    </source>
</evidence>
<feature type="region of interest" description="Disordered" evidence="1">
    <location>
        <begin position="1"/>
        <end position="32"/>
    </location>
</feature>
<dbReference type="AlphaFoldDB" id="A0AAV7W665"/>
<dbReference type="EMBL" id="JANPWB010000002">
    <property type="protein sequence ID" value="KAJ1209392.1"/>
    <property type="molecule type" value="Genomic_DNA"/>
</dbReference>
<dbReference type="Proteomes" id="UP001066276">
    <property type="component" value="Chromosome 1_2"/>
</dbReference>
<reference evidence="2" key="1">
    <citation type="journal article" date="2022" name="bioRxiv">
        <title>Sequencing and chromosome-scale assembly of the giantPleurodeles waltlgenome.</title>
        <authorList>
            <person name="Brown T."/>
            <person name="Elewa A."/>
            <person name="Iarovenko S."/>
            <person name="Subramanian E."/>
            <person name="Araus A.J."/>
            <person name="Petzold A."/>
            <person name="Susuki M."/>
            <person name="Suzuki K.-i.T."/>
            <person name="Hayashi T."/>
            <person name="Toyoda A."/>
            <person name="Oliveira C."/>
            <person name="Osipova E."/>
            <person name="Leigh N.D."/>
            <person name="Simon A."/>
            <person name="Yun M.H."/>
        </authorList>
    </citation>
    <scope>NUCLEOTIDE SEQUENCE</scope>
    <source>
        <strain evidence="2">20211129_DDA</strain>
        <tissue evidence="2">Liver</tissue>
    </source>
</reference>
<proteinExistence type="predicted"/>
<evidence type="ECO:0000313" key="2">
    <source>
        <dbReference type="EMBL" id="KAJ1209392.1"/>
    </source>
</evidence>
<organism evidence="2 3">
    <name type="scientific">Pleurodeles waltl</name>
    <name type="common">Iberian ribbed newt</name>
    <dbReference type="NCBI Taxonomy" id="8319"/>
    <lineage>
        <taxon>Eukaryota</taxon>
        <taxon>Metazoa</taxon>
        <taxon>Chordata</taxon>
        <taxon>Craniata</taxon>
        <taxon>Vertebrata</taxon>
        <taxon>Euteleostomi</taxon>
        <taxon>Amphibia</taxon>
        <taxon>Batrachia</taxon>
        <taxon>Caudata</taxon>
        <taxon>Salamandroidea</taxon>
        <taxon>Salamandridae</taxon>
        <taxon>Pleurodelinae</taxon>
        <taxon>Pleurodeles</taxon>
    </lineage>
</organism>
<evidence type="ECO:0000313" key="3">
    <source>
        <dbReference type="Proteomes" id="UP001066276"/>
    </source>
</evidence>
<comment type="caution">
    <text evidence="2">The sequence shown here is derived from an EMBL/GenBank/DDBJ whole genome shotgun (WGS) entry which is preliminary data.</text>
</comment>
<feature type="compositionally biased region" description="Gly residues" evidence="1">
    <location>
        <begin position="59"/>
        <end position="71"/>
    </location>
</feature>
<feature type="compositionally biased region" description="Basic and acidic residues" evidence="1">
    <location>
        <begin position="1"/>
        <end position="13"/>
    </location>
</feature>
<feature type="region of interest" description="Disordered" evidence="1">
    <location>
        <begin position="246"/>
        <end position="334"/>
    </location>
</feature>
<protein>
    <submittedName>
        <fullName evidence="2">Uncharacterized protein</fullName>
    </submittedName>
</protein>
<accession>A0AAV7W665</accession>